<evidence type="ECO:0000313" key="8">
    <source>
        <dbReference type="Proteomes" id="UP000023152"/>
    </source>
</evidence>
<dbReference type="InterPro" id="IPR051175">
    <property type="entry name" value="CLK_kinases"/>
</dbReference>
<feature type="non-terminal residue" evidence="7">
    <location>
        <position position="1"/>
    </location>
</feature>
<dbReference type="SMART" id="SM00220">
    <property type="entry name" value="S_TKc"/>
    <property type="match status" value="1"/>
</dbReference>
<evidence type="ECO:0000256" key="5">
    <source>
        <dbReference type="ARBA" id="ARBA00022840"/>
    </source>
</evidence>
<evidence type="ECO:0000256" key="4">
    <source>
        <dbReference type="ARBA" id="ARBA00022777"/>
    </source>
</evidence>
<accession>X6NMC9</accession>
<dbReference type="OrthoDB" id="283111at2759"/>
<sequence>KILQLPVNPRIKLVDFGSAVYEPKYDPENEASWKFRDGYNYLIQTRHYRAPEVVLEMHWKKPVDVWSIGCIILEFLHGSMIFNTHCSIDHLNQMQSLLGSIPHKFISSTPSHKFKELFDPDTLCLKMEQANQSRAQARHLETYFDFNKLEHINLYDLVKRMLRWLASDRITAKEIMQHQYWIVSDPVYKQRLLLTHQQLSSPAPPMVQFQSVPLQLPFQTQGVTERTILTTTLPSQK</sequence>
<protein>
    <submittedName>
        <fullName evidence="7">CDC-like kinase 1</fullName>
    </submittedName>
</protein>
<dbReference type="PANTHER" id="PTHR45646">
    <property type="entry name" value="SERINE/THREONINE-PROTEIN KINASE DOA-RELATED"/>
    <property type="match status" value="1"/>
</dbReference>
<dbReference type="Proteomes" id="UP000023152">
    <property type="component" value="Unassembled WGS sequence"/>
</dbReference>
<dbReference type="Pfam" id="PF00069">
    <property type="entry name" value="Pkinase"/>
    <property type="match status" value="1"/>
</dbReference>
<name>X6NMC9_RETFI</name>
<organism evidence="7 8">
    <name type="scientific">Reticulomyxa filosa</name>
    <dbReference type="NCBI Taxonomy" id="46433"/>
    <lineage>
        <taxon>Eukaryota</taxon>
        <taxon>Sar</taxon>
        <taxon>Rhizaria</taxon>
        <taxon>Retaria</taxon>
        <taxon>Foraminifera</taxon>
        <taxon>Monothalamids</taxon>
        <taxon>Reticulomyxidae</taxon>
        <taxon>Reticulomyxa</taxon>
    </lineage>
</organism>
<evidence type="ECO:0000259" key="6">
    <source>
        <dbReference type="PROSITE" id="PS50011"/>
    </source>
</evidence>
<evidence type="ECO:0000256" key="3">
    <source>
        <dbReference type="ARBA" id="ARBA00022741"/>
    </source>
</evidence>
<dbReference type="PROSITE" id="PS50011">
    <property type="entry name" value="PROTEIN_KINASE_DOM"/>
    <property type="match status" value="1"/>
</dbReference>
<dbReference type="AlphaFoldDB" id="X6NMC9"/>
<dbReference type="SUPFAM" id="SSF56112">
    <property type="entry name" value="Protein kinase-like (PK-like)"/>
    <property type="match status" value="1"/>
</dbReference>
<proteinExistence type="predicted"/>
<keyword evidence="8" id="KW-1185">Reference proteome</keyword>
<dbReference type="InterPro" id="IPR011009">
    <property type="entry name" value="Kinase-like_dom_sf"/>
</dbReference>
<keyword evidence="3" id="KW-0547">Nucleotide-binding</keyword>
<dbReference type="GO" id="GO:0005634">
    <property type="term" value="C:nucleus"/>
    <property type="evidence" value="ECO:0007669"/>
    <property type="project" value="TreeGrafter"/>
</dbReference>
<keyword evidence="1" id="KW-0723">Serine/threonine-protein kinase</keyword>
<dbReference type="GO" id="GO:0005524">
    <property type="term" value="F:ATP binding"/>
    <property type="evidence" value="ECO:0007669"/>
    <property type="project" value="UniProtKB-KW"/>
</dbReference>
<dbReference type="GO" id="GO:0004674">
    <property type="term" value="F:protein serine/threonine kinase activity"/>
    <property type="evidence" value="ECO:0007669"/>
    <property type="project" value="UniProtKB-KW"/>
</dbReference>
<keyword evidence="2" id="KW-0808">Transferase</keyword>
<feature type="domain" description="Protein kinase" evidence="6">
    <location>
        <begin position="1"/>
        <end position="181"/>
    </location>
</feature>
<dbReference type="Gene3D" id="1.10.510.10">
    <property type="entry name" value="Transferase(Phosphotransferase) domain 1"/>
    <property type="match status" value="1"/>
</dbReference>
<keyword evidence="4 7" id="KW-0418">Kinase</keyword>
<dbReference type="GO" id="GO:0043484">
    <property type="term" value="P:regulation of RNA splicing"/>
    <property type="evidence" value="ECO:0007669"/>
    <property type="project" value="TreeGrafter"/>
</dbReference>
<evidence type="ECO:0000256" key="2">
    <source>
        <dbReference type="ARBA" id="ARBA00022679"/>
    </source>
</evidence>
<gene>
    <name evidence="7" type="ORF">RFI_10268</name>
</gene>
<reference evidence="7 8" key="1">
    <citation type="journal article" date="2013" name="Curr. Biol.">
        <title>The Genome of the Foraminiferan Reticulomyxa filosa.</title>
        <authorList>
            <person name="Glockner G."/>
            <person name="Hulsmann N."/>
            <person name="Schleicher M."/>
            <person name="Noegel A.A."/>
            <person name="Eichinger L."/>
            <person name="Gallinger C."/>
            <person name="Pawlowski J."/>
            <person name="Sierra R."/>
            <person name="Euteneuer U."/>
            <person name="Pillet L."/>
            <person name="Moustafa A."/>
            <person name="Platzer M."/>
            <person name="Groth M."/>
            <person name="Szafranski K."/>
            <person name="Schliwa M."/>
        </authorList>
    </citation>
    <scope>NUCLEOTIDE SEQUENCE [LARGE SCALE GENOMIC DNA]</scope>
</reference>
<dbReference type="EMBL" id="ASPP01007596">
    <property type="protein sequence ID" value="ETO26859.1"/>
    <property type="molecule type" value="Genomic_DNA"/>
</dbReference>
<evidence type="ECO:0000313" key="7">
    <source>
        <dbReference type="EMBL" id="ETO26859.1"/>
    </source>
</evidence>
<evidence type="ECO:0000256" key="1">
    <source>
        <dbReference type="ARBA" id="ARBA00022527"/>
    </source>
</evidence>
<comment type="caution">
    <text evidence="7">The sequence shown here is derived from an EMBL/GenBank/DDBJ whole genome shotgun (WGS) entry which is preliminary data.</text>
</comment>
<keyword evidence="5" id="KW-0067">ATP-binding</keyword>
<dbReference type="PANTHER" id="PTHR45646:SF11">
    <property type="entry name" value="SERINE_THREONINE-PROTEIN KINASE DOA"/>
    <property type="match status" value="1"/>
</dbReference>
<dbReference type="InterPro" id="IPR000719">
    <property type="entry name" value="Prot_kinase_dom"/>
</dbReference>